<dbReference type="OrthoDB" id="9783227at2"/>
<keyword evidence="8 10" id="KW-0472">Membrane</keyword>
<evidence type="ECO:0000256" key="2">
    <source>
        <dbReference type="ARBA" id="ARBA00008240"/>
    </source>
</evidence>
<dbReference type="PROSITE" id="PS00216">
    <property type="entry name" value="SUGAR_TRANSPORT_1"/>
    <property type="match status" value="1"/>
</dbReference>
<evidence type="ECO:0000256" key="5">
    <source>
        <dbReference type="ARBA" id="ARBA00022692"/>
    </source>
</evidence>
<dbReference type="PANTHER" id="PTHR43528">
    <property type="entry name" value="ALPHA-KETOGLUTARATE PERMEASE"/>
    <property type="match status" value="1"/>
</dbReference>
<dbReference type="InterPro" id="IPR011701">
    <property type="entry name" value="MFS"/>
</dbReference>
<evidence type="ECO:0000256" key="7">
    <source>
        <dbReference type="ARBA" id="ARBA00022989"/>
    </source>
</evidence>
<protein>
    <submittedName>
        <fullName evidence="12">MFS transporter</fullName>
    </submittedName>
</protein>
<dbReference type="Proteomes" id="UP000245444">
    <property type="component" value="Chromosome"/>
</dbReference>
<sequence length="465" mass="48052">MDARNPTHPALDREAVHAGLDRKAVHVGLDRKAVGAVVLGNALEFYDFTVYAFFAKAIGEAFFPASDASHSLLASLALFGVGYVMRPIGGALIGALADRAGRKPAMLVTIALMALGMLMLAACPGYAQIGGWAQAIVIAGRLIQGLALGGEVGPSTAYLLEAAPVKHRGFVTSWQIASQGCAALFAGLLATALALAVGDAAMAQWGWRVMFLVGLAVVPVGLVIRSHLPETGGVGEDPDAASSAGAVIRRLLGEHGRLLGLTFLVIAASTVSNAVGTNMPVYAGATLGLSETAATAVPIALGLASVAFPLLGGLLADRYGRRPVMIWPRALILLLAVPAFAWLLREPSALAVYAVTFLLSALSSINAAAIIVGIPESLPRAVRSSGLAIVYALSVSVFGGSTNYVVNWLIAATGDRMAPAWYLAAFSLVGTVAAWLLPETRGRDPDAGEGSRRSVEQGGWSRSIR</sequence>
<dbReference type="GO" id="GO:0005886">
    <property type="term" value="C:plasma membrane"/>
    <property type="evidence" value="ECO:0007669"/>
    <property type="project" value="UniProtKB-SubCell"/>
</dbReference>
<evidence type="ECO:0000256" key="6">
    <source>
        <dbReference type="ARBA" id="ARBA00022847"/>
    </source>
</evidence>
<feature type="transmembrane region" description="Helical" evidence="10">
    <location>
        <begin position="72"/>
        <end position="93"/>
    </location>
</feature>
<dbReference type="Pfam" id="PF07690">
    <property type="entry name" value="MFS_1"/>
    <property type="match status" value="1"/>
</dbReference>
<dbReference type="SUPFAM" id="SSF103473">
    <property type="entry name" value="MFS general substrate transporter"/>
    <property type="match status" value="1"/>
</dbReference>
<dbReference type="EMBL" id="CP029553">
    <property type="protein sequence ID" value="AWN45261.1"/>
    <property type="molecule type" value="Genomic_DNA"/>
</dbReference>
<evidence type="ECO:0000256" key="8">
    <source>
        <dbReference type="ARBA" id="ARBA00023136"/>
    </source>
</evidence>
<proteinExistence type="inferred from homology"/>
<dbReference type="InterPro" id="IPR005828">
    <property type="entry name" value="MFS_sugar_transport-like"/>
</dbReference>
<organism evidence="12 13">
    <name type="scientific">Methylobacterium terrae</name>
    <dbReference type="NCBI Taxonomy" id="2202827"/>
    <lineage>
        <taxon>Bacteria</taxon>
        <taxon>Pseudomonadati</taxon>
        <taxon>Pseudomonadota</taxon>
        <taxon>Alphaproteobacteria</taxon>
        <taxon>Hyphomicrobiales</taxon>
        <taxon>Methylobacteriaceae</taxon>
        <taxon>Methylobacterium</taxon>
    </lineage>
</organism>
<comment type="similarity">
    <text evidence="2">Belongs to the major facilitator superfamily. Metabolite:H+ Symporter (MHS) family (TC 2.A.1.6) family.</text>
</comment>
<keyword evidence="13" id="KW-1185">Reference proteome</keyword>
<evidence type="ECO:0000256" key="10">
    <source>
        <dbReference type="SAM" id="Phobius"/>
    </source>
</evidence>
<feature type="transmembrane region" description="Helical" evidence="10">
    <location>
        <begin position="386"/>
        <end position="406"/>
    </location>
</feature>
<dbReference type="PANTHER" id="PTHR43528:SF3">
    <property type="entry name" value="CITRATE-PROTON SYMPORTER"/>
    <property type="match status" value="1"/>
</dbReference>
<evidence type="ECO:0000313" key="12">
    <source>
        <dbReference type="EMBL" id="AWN45261.1"/>
    </source>
</evidence>
<evidence type="ECO:0000256" key="4">
    <source>
        <dbReference type="ARBA" id="ARBA00022475"/>
    </source>
</evidence>
<feature type="transmembrane region" description="Helical" evidence="10">
    <location>
        <begin position="418"/>
        <end position="437"/>
    </location>
</feature>
<dbReference type="RefSeq" id="WP_109957630.1">
    <property type="nucleotide sequence ID" value="NZ_CP029553.1"/>
</dbReference>
<dbReference type="InterPro" id="IPR020846">
    <property type="entry name" value="MFS_dom"/>
</dbReference>
<evidence type="ECO:0000259" key="11">
    <source>
        <dbReference type="PROSITE" id="PS50850"/>
    </source>
</evidence>
<dbReference type="PROSITE" id="PS50850">
    <property type="entry name" value="MFS"/>
    <property type="match status" value="1"/>
</dbReference>
<feature type="domain" description="Major facilitator superfamily (MFS) profile" evidence="11">
    <location>
        <begin position="33"/>
        <end position="442"/>
    </location>
</feature>
<evidence type="ECO:0000256" key="1">
    <source>
        <dbReference type="ARBA" id="ARBA00004651"/>
    </source>
</evidence>
<dbReference type="PROSITE" id="PS00217">
    <property type="entry name" value="SUGAR_TRANSPORT_2"/>
    <property type="match status" value="1"/>
</dbReference>
<keyword evidence="6" id="KW-0769">Symport</keyword>
<evidence type="ECO:0000313" key="13">
    <source>
        <dbReference type="Proteomes" id="UP000245444"/>
    </source>
</evidence>
<gene>
    <name evidence="12" type="ORF">DK419_02065</name>
</gene>
<dbReference type="Pfam" id="PF00083">
    <property type="entry name" value="Sugar_tr"/>
    <property type="match status" value="1"/>
</dbReference>
<evidence type="ECO:0000256" key="9">
    <source>
        <dbReference type="SAM" id="MobiDB-lite"/>
    </source>
</evidence>
<reference evidence="12 13" key="1">
    <citation type="submission" date="2018-05" db="EMBL/GenBank/DDBJ databases">
        <title>Complete Genome Sequence of Methylobacterium sp. 17Sr1-28.</title>
        <authorList>
            <person name="Srinivasan S."/>
        </authorList>
    </citation>
    <scope>NUCLEOTIDE SEQUENCE [LARGE SCALE GENOMIC DNA]</scope>
    <source>
        <strain evidence="12 13">17Sr1-28</strain>
    </source>
</reference>
<comment type="subcellular location">
    <subcellularLocation>
        <location evidence="1">Cell membrane</location>
        <topology evidence="1">Multi-pass membrane protein</topology>
    </subcellularLocation>
</comment>
<keyword evidence="4" id="KW-1003">Cell membrane</keyword>
<feature type="transmembrane region" description="Helical" evidence="10">
    <location>
        <begin position="181"/>
        <end position="199"/>
    </location>
</feature>
<dbReference type="InterPro" id="IPR036259">
    <property type="entry name" value="MFS_trans_sf"/>
</dbReference>
<feature type="region of interest" description="Disordered" evidence="9">
    <location>
        <begin position="443"/>
        <end position="465"/>
    </location>
</feature>
<dbReference type="KEGG" id="mtea:DK419_02065"/>
<keyword evidence="3" id="KW-0813">Transport</keyword>
<feature type="transmembrane region" description="Helical" evidence="10">
    <location>
        <begin position="258"/>
        <end position="276"/>
    </location>
</feature>
<feature type="transmembrane region" description="Helical" evidence="10">
    <location>
        <begin position="205"/>
        <end position="224"/>
    </location>
</feature>
<feature type="transmembrane region" description="Helical" evidence="10">
    <location>
        <begin position="350"/>
        <end position="374"/>
    </location>
</feature>
<evidence type="ECO:0000256" key="3">
    <source>
        <dbReference type="ARBA" id="ARBA00022448"/>
    </source>
</evidence>
<accession>A0A2U8WIC3</accession>
<dbReference type="AlphaFoldDB" id="A0A2U8WIC3"/>
<keyword evidence="7 10" id="KW-1133">Transmembrane helix</keyword>
<dbReference type="GO" id="GO:0015293">
    <property type="term" value="F:symporter activity"/>
    <property type="evidence" value="ECO:0007669"/>
    <property type="project" value="UniProtKB-KW"/>
</dbReference>
<name>A0A2U8WIC3_9HYPH</name>
<feature type="compositionally biased region" description="Basic and acidic residues" evidence="9">
    <location>
        <begin position="443"/>
        <end position="455"/>
    </location>
</feature>
<dbReference type="InterPro" id="IPR005829">
    <property type="entry name" value="Sugar_transporter_CS"/>
</dbReference>
<feature type="transmembrane region" description="Helical" evidence="10">
    <location>
        <begin position="105"/>
        <end position="127"/>
    </location>
</feature>
<dbReference type="Gene3D" id="1.20.1250.20">
    <property type="entry name" value="MFS general substrate transporter like domains"/>
    <property type="match status" value="1"/>
</dbReference>
<keyword evidence="5 10" id="KW-0812">Transmembrane</keyword>
<feature type="transmembrane region" description="Helical" evidence="10">
    <location>
        <begin position="296"/>
        <end position="314"/>
    </location>
</feature>
<dbReference type="InterPro" id="IPR051084">
    <property type="entry name" value="H+-coupled_symporters"/>
</dbReference>
<feature type="transmembrane region" description="Helical" evidence="10">
    <location>
        <begin position="326"/>
        <end position="344"/>
    </location>
</feature>